<feature type="compositionally biased region" description="Basic and acidic residues" evidence="1">
    <location>
        <begin position="346"/>
        <end position="356"/>
    </location>
</feature>
<dbReference type="PANTHER" id="PTHR21555:SF0">
    <property type="entry name" value="SPECIFICALLY ANDROGEN-REGULATED GENE PROTEIN"/>
    <property type="match status" value="1"/>
</dbReference>
<feature type="compositionally biased region" description="Polar residues" evidence="1">
    <location>
        <begin position="268"/>
        <end position="277"/>
    </location>
</feature>
<dbReference type="PANTHER" id="PTHR21555">
    <property type="entry name" value="SPECIFICALLY ANDROGEN-REGULATED GENE PROTEIN"/>
    <property type="match status" value="1"/>
</dbReference>
<protein>
    <submittedName>
        <fullName evidence="2">Chromosome 1 open reading frame 116</fullName>
    </submittedName>
</protein>
<evidence type="ECO:0000256" key="1">
    <source>
        <dbReference type="SAM" id="MobiDB-lite"/>
    </source>
</evidence>
<feature type="compositionally biased region" description="Low complexity" evidence="1">
    <location>
        <begin position="396"/>
        <end position="415"/>
    </location>
</feature>
<dbReference type="OMA" id="HSEPQSW"/>
<feature type="region of interest" description="Disordered" evidence="1">
    <location>
        <begin position="34"/>
        <end position="66"/>
    </location>
</feature>
<reference evidence="2" key="2">
    <citation type="submission" date="2025-09" db="UniProtKB">
        <authorList>
            <consortium name="Ensembl"/>
        </authorList>
    </citation>
    <scope>IDENTIFICATION</scope>
</reference>
<evidence type="ECO:0000313" key="3">
    <source>
        <dbReference type="Proteomes" id="UP000694398"/>
    </source>
</evidence>
<reference evidence="2" key="1">
    <citation type="submission" date="2025-08" db="UniProtKB">
        <authorList>
            <consortium name="Ensembl"/>
        </authorList>
    </citation>
    <scope>IDENTIFICATION</scope>
</reference>
<dbReference type="AlphaFoldDB" id="A0A8C2VZ54"/>
<evidence type="ECO:0000313" key="2">
    <source>
        <dbReference type="Ensembl" id="ENSCLAP00000022803.1"/>
    </source>
</evidence>
<dbReference type="GO" id="GO:0005886">
    <property type="term" value="C:plasma membrane"/>
    <property type="evidence" value="ECO:0007669"/>
    <property type="project" value="Ensembl"/>
</dbReference>
<feature type="compositionally biased region" description="Low complexity" evidence="1">
    <location>
        <begin position="202"/>
        <end position="217"/>
    </location>
</feature>
<sequence length="633" mass="66483">MARLGTLFASLRFLSGSPFHHPCTLLRAMPERELWPEGPGSEPGTHIGSCDSMMSTTSAHSGSTDNSYDFLSAEEKECLLFLEETIGSLDAEADSVLSIDGSEPATTPRGFRALPITPLAPHGNPEETVIQQRPEPRRVTETTSSYPPEAQGLGRKSGSYSLPRNIHIGGNQSLRQSTTQTNGHFSARGSEGHLAEPKKGEASQSSEPRRAPASPRRASLHLDTVLIPPPKAFQDGWPGQQSCVPPKTVEAMSHTASKKGALGGPGQPQASPTQLSQDARAEDTPLPSGNGTNASLAPVTAPKPRKLPPNIVLKSSRSSFHSEPQSWLSRHAEVGDAGPASSSLQEQRKARREALKKLGLPQDQEEPGLPLSHPASSVRLKKPQDPGPTAVPAPAQPAALAPASAALPASGKAPAPTLAPVWGPAPVKAPASAPAQGSSPGKVCIAAQEAPPGQATARKSMPIPIPKTSKASSPLTKPKLDSGLTLQESSIPGLKQMNFKFNTLECSGVGLNSYLSAEKDPSPKTSTSLGKDSTLEQKSPSVLRNSRPRPASLGTGKDFAGIQKELSQATSSLKGAFPLAKPSGRKGPGLRILLADLQCPNQSHENAILIVEHRRSHVQPLGQRGSGIHLKFL</sequence>
<feature type="compositionally biased region" description="Basic and acidic residues" evidence="1">
    <location>
        <begin position="190"/>
        <end position="201"/>
    </location>
</feature>
<feature type="compositionally biased region" description="Polar residues" evidence="1">
    <location>
        <begin position="170"/>
        <end position="184"/>
    </location>
</feature>
<name>A0A8C2VZ54_CHILA</name>
<feature type="compositionally biased region" description="Polar residues" evidence="1">
    <location>
        <begin position="52"/>
        <end position="66"/>
    </location>
</feature>
<feature type="region of interest" description="Disordered" evidence="1">
    <location>
        <begin position="450"/>
        <end position="482"/>
    </location>
</feature>
<dbReference type="Proteomes" id="UP000694398">
    <property type="component" value="Unassembled WGS sequence"/>
</dbReference>
<feature type="region of interest" description="Disordered" evidence="1">
    <location>
        <begin position="116"/>
        <end position="415"/>
    </location>
</feature>
<feature type="compositionally biased region" description="Pro residues" evidence="1">
    <location>
        <begin position="385"/>
        <end position="395"/>
    </location>
</feature>
<gene>
    <name evidence="2" type="primary">C1orf116</name>
</gene>
<feature type="compositionally biased region" description="Polar residues" evidence="1">
    <location>
        <begin position="523"/>
        <end position="544"/>
    </location>
</feature>
<keyword evidence="3" id="KW-1185">Reference proteome</keyword>
<organism evidence="2 3">
    <name type="scientific">Chinchilla lanigera</name>
    <name type="common">Long-tailed chinchilla</name>
    <name type="synonym">Chinchilla villidera</name>
    <dbReference type="NCBI Taxonomy" id="34839"/>
    <lineage>
        <taxon>Eukaryota</taxon>
        <taxon>Metazoa</taxon>
        <taxon>Chordata</taxon>
        <taxon>Craniata</taxon>
        <taxon>Vertebrata</taxon>
        <taxon>Euteleostomi</taxon>
        <taxon>Mammalia</taxon>
        <taxon>Eutheria</taxon>
        <taxon>Euarchontoglires</taxon>
        <taxon>Glires</taxon>
        <taxon>Rodentia</taxon>
        <taxon>Hystricomorpha</taxon>
        <taxon>Chinchillidae</taxon>
        <taxon>Chinchilla</taxon>
    </lineage>
</organism>
<feature type="compositionally biased region" description="Polar residues" evidence="1">
    <location>
        <begin position="313"/>
        <end position="328"/>
    </location>
</feature>
<accession>A0A8C2VZ54</accession>
<dbReference type="Pfam" id="PF15385">
    <property type="entry name" value="SARG"/>
    <property type="match status" value="2"/>
</dbReference>
<dbReference type="Ensembl" id="ENSCLAT00000023013.1">
    <property type="protein sequence ID" value="ENSCLAP00000022803.1"/>
    <property type="gene ID" value="ENSCLAG00000015637.1"/>
</dbReference>
<feature type="region of interest" description="Disordered" evidence="1">
    <location>
        <begin position="515"/>
        <end position="557"/>
    </location>
</feature>
<proteinExistence type="predicted"/>
<dbReference type="GeneTree" id="ENSGT00390000017874"/>
<dbReference type="GO" id="GO:0005829">
    <property type="term" value="C:cytosol"/>
    <property type="evidence" value="ECO:0007669"/>
    <property type="project" value="Ensembl"/>
</dbReference>
<dbReference type="InterPro" id="IPR026152">
    <property type="entry name" value="SARG"/>
</dbReference>